<feature type="domain" description="Sulfatase N-terminal" evidence="3">
    <location>
        <begin position="41"/>
        <end position="416"/>
    </location>
</feature>
<dbReference type="PROSITE" id="PS00523">
    <property type="entry name" value="SULFATASE_1"/>
    <property type="match status" value="1"/>
</dbReference>
<gene>
    <name evidence="4" type="ORF">D7Z94_12725</name>
</gene>
<dbReference type="Pfam" id="PF00884">
    <property type="entry name" value="Sulfatase"/>
    <property type="match status" value="1"/>
</dbReference>
<dbReference type="RefSeq" id="WP_120711904.1">
    <property type="nucleotide sequence ID" value="NZ_RBCJ01000002.1"/>
</dbReference>
<evidence type="ECO:0000259" key="3">
    <source>
        <dbReference type="Pfam" id="PF00884"/>
    </source>
</evidence>
<dbReference type="SUPFAM" id="SSF53649">
    <property type="entry name" value="Alkaline phosphatase-like"/>
    <property type="match status" value="1"/>
</dbReference>
<dbReference type="OrthoDB" id="9765065at2"/>
<dbReference type="Proteomes" id="UP000276603">
    <property type="component" value="Unassembled WGS sequence"/>
</dbReference>
<dbReference type="InterPro" id="IPR024607">
    <property type="entry name" value="Sulfatase_CS"/>
</dbReference>
<accession>A0A3B0C9R9</accession>
<dbReference type="PROSITE" id="PS51257">
    <property type="entry name" value="PROKAR_LIPOPROTEIN"/>
    <property type="match status" value="1"/>
</dbReference>
<protein>
    <submittedName>
        <fullName evidence="4">N-acetylgalactosamine-6-sulfatase</fullName>
    </submittedName>
</protein>
<dbReference type="EMBL" id="RBCJ01000002">
    <property type="protein sequence ID" value="RKN81751.1"/>
    <property type="molecule type" value="Genomic_DNA"/>
</dbReference>
<keyword evidence="5" id="KW-1185">Reference proteome</keyword>
<evidence type="ECO:0000256" key="1">
    <source>
        <dbReference type="ARBA" id="ARBA00008779"/>
    </source>
</evidence>
<evidence type="ECO:0000256" key="2">
    <source>
        <dbReference type="ARBA" id="ARBA00022801"/>
    </source>
</evidence>
<name>A0A3B0C9R9_9FLAO</name>
<keyword evidence="2" id="KW-0378">Hydrolase</keyword>
<dbReference type="GO" id="GO:0016787">
    <property type="term" value="F:hydrolase activity"/>
    <property type="evidence" value="ECO:0007669"/>
    <property type="project" value="UniProtKB-KW"/>
</dbReference>
<dbReference type="AlphaFoldDB" id="A0A3B0C9R9"/>
<organism evidence="4 5">
    <name type="scientific">Ulvibacterium marinum</name>
    <dbReference type="NCBI Taxonomy" id="2419782"/>
    <lineage>
        <taxon>Bacteria</taxon>
        <taxon>Pseudomonadati</taxon>
        <taxon>Bacteroidota</taxon>
        <taxon>Flavobacteriia</taxon>
        <taxon>Flavobacteriales</taxon>
        <taxon>Flavobacteriaceae</taxon>
        <taxon>Ulvibacterium</taxon>
    </lineage>
</organism>
<dbReference type="PANTHER" id="PTHR43751:SF3">
    <property type="entry name" value="SULFATASE N-TERMINAL DOMAIN-CONTAINING PROTEIN"/>
    <property type="match status" value="1"/>
</dbReference>
<comment type="similarity">
    <text evidence="1">Belongs to the sulfatase family.</text>
</comment>
<dbReference type="Gene3D" id="3.30.1120.10">
    <property type="match status" value="1"/>
</dbReference>
<reference evidence="4 5" key="1">
    <citation type="submission" date="2018-10" db="EMBL/GenBank/DDBJ databases">
        <title>Ulvibacterium marinum gen. nov., sp. nov., a novel marine bacterium of the family Flavobacteriaceae, isolated from a culture of the green alga Ulva prolifera.</title>
        <authorList>
            <person name="Zhang Z."/>
        </authorList>
    </citation>
    <scope>NUCLEOTIDE SEQUENCE [LARGE SCALE GENOMIC DNA]</scope>
    <source>
        <strain evidence="4 5">CCMM003</strain>
    </source>
</reference>
<evidence type="ECO:0000313" key="5">
    <source>
        <dbReference type="Proteomes" id="UP000276603"/>
    </source>
</evidence>
<dbReference type="InterPro" id="IPR017850">
    <property type="entry name" value="Alkaline_phosphatase_core_sf"/>
</dbReference>
<evidence type="ECO:0000313" key="4">
    <source>
        <dbReference type="EMBL" id="RKN81751.1"/>
    </source>
</evidence>
<dbReference type="InterPro" id="IPR000917">
    <property type="entry name" value="Sulfatase_N"/>
</dbReference>
<proteinExistence type="inferred from homology"/>
<dbReference type="Gene3D" id="3.40.720.10">
    <property type="entry name" value="Alkaline Phosphatase, subunit A"/>
    <property type="match status" value="1"/>
</dbReference>
<comment type="caution">
    <text evidence="4">The sequence shown here is derived from an EMBL/GenBank/DDBJ whole genome shotgun (WGS) entry which is preliminary data.</text>
</comment>
<dbReference type="PANTHER" id="PTHR43751">
    <property type="entry name" value="SULFATASE"/>
    <property type="match status" value="1"/>
</dbReference>
<sequence length="531" mass="59631">MERRSVLNTNIFVSLLLAGTLFLACKEKSIDTGEVSKIQQPNIIYILADDLGYAEIGAYGQEKIETPNIDALAKEGMLFTQHYTSAPVCAPARYMLMTGKHAGHAYIRSNSEWGERGDVWNYMAMAKDSTLEGQGPMPTNTVTLGHRLKQAGYATGMVGKWGLGAPHTSSIPNTMGFDFFYGYNCQRQAHTYYPLHLYKNTNRVHLANDTIAPNTPFPEGADPKDMASYADFTLTDYAPDLMFKELTQFVEGHKETPFFLYWATPIPHVALQAPQRWVDYYIEKFGEEKPYLSGGENRYFSHKNPHAAYAAMVSYLDENIGKLVQQLKDEGIYENTLIVFTSDNGPSYAGGADPEHFDSAKPFDGTYGRGKGFLYEGGIRVPMIAVWPGKIKAGSRSDHISAHYDMVATLAQVAGYEKPQDTDGISMLPTLMSEDEQEPHEFLYWEFPSYGGQIALRMGDWKVVRRNLLNNDAPTLELYDLKEDPTETKNMADAHPEVLKKAAEIFDRERESPELEHFKIPLVQNGLLTEK</sequence>
<dbReference type="CDD" id="cd16145">
    <property type="entry name" value="ARS_like"/>
    <property type="match status" value="1"/>
</dbReference>
<dbReference type="InterPro" id="IPR052701">
    <property type="entry name" value="GAG_Ulvan_Degrading_Sulfatases"/>
</dbReference>